<dbReference type="PROSITE" id="PS00041">
    <property type="entry name" value="HTH_ARAC_FAMILY_1"/>
    <property type="match status" value="1"/>
</dbReference>
<evidence type="ECO:0000256" key="1">
    <source>
        <dbReference type="ARBA" id="ARBA00023015"/>
    </source>
</evidence>
<proteinExistence type="predicted"/>
<evidence type="ECO:0000256" key="4">
    <source>
        <dbReference type="SAM" id="Phobius"/>
    </source>
</evidence>
<evidence type="ECO:0000313" key="6">
    <source>
        <dbReference type="EMBL" id="MDT7831023.1"/>
    </source>
</evidence>
<feature type="transmembrane region" description="Helical" evidence="4">
    <location>
        <begin position="33"/>
        <end position="54"/>
    </location>
</feature>
<dbReference type="Proteomes" id="UP001257277">
    <property type="component" value="Unassembled WGS sequence"/>
</dbReference>
<keyword evidence="3" id="KW-0804">Transcription</keyword>
<dbReference type="Pfam" id="PF12833">
    <property type="entry name" value="HTH_18"/>
    <property type="match status" value="1"/>
</dbReference>
<dbReference type="PRINTS" id="PR00032">
    <property type="entry name" value="HTHARAC"/>
</dbReference>
<feature type="transmembrane region" description="Helical" evidence="4">
    <location>
        <begin position="129"/>
        <end position="153"/>
    </location>
</feature>
<comment type="caution">
    <text evidence="6">The sequence shown here is derived from an EMBL/GenBank/DDBJ whole genome shotgun (WGS) entry which is preliminary data.</text>
</comment>
<dbReference type="InterPro" id="IPR009057">
    <property type="entry name" value="Homeodomain-like_sf"/>
</dbReference>
<organism evidence="6 7">
    <name type="scientific">Asprobacillus argus</name>
    <dbReference type="NCBI Taxonomy" id="3076534"/>
    <lineage>
        <taxon>Bacteria</taxon>
        <taxon>Pseudomonadati</taxon>
        <taxon>Bacteroidota</taxon>
        <taxon>Flavobacteriia</taxon>
        <taxon>Flavobacteriales</taxon>
        <taxon>Flavobacteriaceae</taxon>
        <taxon>Asprobacillus</taxon>
    </lineage>
</organism>
<evidence type="ECO:0000256" key="3">
    <source>
        <dbReference type="ARBA" id="ARBA00023163"/>
    </source>
</evidence>
<feature type="transmembrane region" description="Helical" evidence="4">
    <location>
        <begin position="174"/>
        <end position="197"/>
    </location>
</feature>
<evidence type="ECO:0000259" key="5">
    <source>
        <dbReference type="PROSITE" id="PS01124"/>
    </source>
</evidence>
<keyword evidence="4" id="KW-1133">Transmembrane helix</keyword>
<keyword evidence="4" id="KW-0472">Membrane</keyword>
<dbReference type="PANTHER" id="PTHR43280:SF29">
    <property type="entry name" value="ARAC-FAMILY TRANSCRIPTIONAL REGULATOR"/>
    <property type="match status" value="1"/>
</dbReference>
<keyword evidence="1" id="KW-0805">Transcription regulation</keyword>
<feature type="transmembrane region" description="Helical" evidence="4">
    <location>
        <begin position="66"/>
        <end position="86"/>
    </location>
</feature>
<dbReference type="Gene3D" id="1.10.10.60">
    <property type="entry name" value="Homeodomain-like"/>
    <property type="match status" value="1"/>
</dbReference>
<reference evidence="6 7" key="1">
    <citation type="submission" date="2023-09" db="EMBL/GenBank/DDBJ databases">
        <title>Novel taxa isolated from Blanes Bay.</title>
        <authorList>
            <person name="Rey-Velasco X."/>
            <person name="Lucena T."/>
        </authorList>
    </citation>
    <scope>NUCLEOTIDE SEQUENCE [LARGE SCALE GENOMIC DNA]</scope>
    <source>
        <strain evidence="6 7">S356</strain>
    </source>
</reference>
<protein>
    <submittedName>
        <fullName evidence="6">Helix-turn-helix domain-containing protein</fullName>
    </submittedName>
</protein>
<dbReference type="RefSeq" id="WP_349240277.1">
    <property type="nucleotide sequence ID" value="NZ_JAVTTO010000001.1"/>
</dbReference>
<feature type="transmembrane region" description="Helical" evidence="4">
    <location>
        <begin position="203"/>
        <end position="222"/>
    </location>
</feature>
<dbReference type="SUPFAM" id="SSF46689">
    <property type="entry name" value="Homeodomain-like"/>
    <property type="match status" value="1"/>
</dbReference>
<feature type="transmembrane region" description="Helical" evidence="4">
    <location>
        <begin position="98"/>
        <end position="117"/>
    </location>
</feature>
<dbReference type="InterPro" id="IPR020449">
    <property type="entry name" value="Tscrpt_reg_AraC-type_HTH"/>
</dbReference>
<feature type="domain" description="HTH araC/xylS-type" evidence="5">
    <location>
        <begin position="257"/>
        <end position="365"/>
    </location>
</feature>
<dbReference type="InterPro" id="IPR018062">
    <property type="entry name" value="HTH_AraC-typ_CS"/>
</dbReference>
<sequence length="373" mass="43304">MKLAVDFIFITGILLNIVALIVLLRLKQKKLPQYILIVFWLVILNVLIFFYAHLHELKTLKFITNFFQDGARFLTPPLIFLYLKSIFSNKPDLLKKNLIHFVPFIIYFTFYTAPSSFDFQYAKFIDGHIIALIKDVYGIVYFSISIKLFYVLSKTMKQNYSTIKEKDFLWIEKLLICLLLVRIVAFIGNGSEILFGYDVSWDAYITISFMIVAMAYLGYYGITQSEIFLPDFLIQDHPTKNSELESKNSYLKDEEKDVLRQQFYKCMTEEKLYLLPDLNLTMIADKMDVSQRKLSAFFSEELDSSFYDSINSFRVEEAKTILTSNAIESHSITGIGLSCGFSSKSSFYRVFKNKTGVSPSVYRTLAIKESHRT</sequence>
<dbReference type="InterPro" id="IPR018060">
    <property type="entry name" value="HTH_AraC"/>
</dbReference>
<evidence type="ECO:0000313" key="7">
    <source>
        <dbReference type="Proteomes" id="UP001257277"/>
    </source>
</evidence>
<keyword evidence="7" id="KW-1185">Reference proteome</keyword>
<dbReference type="SMART" id="SM00342">
    <property type="entry name" value="HTH_ARAC"/>
    <property type="match status" value="1"/>
</dbReference>
<gene>
    <name evidence="6" type="ORF">RQM59_01450</name>
</gene>
<keyword evidence="4" id="KW-0812">Transmembrane</keyword>
<keyword evidence="2" id="KW-0238">DNA-binding</keyword>
<dbReference type="PANTHER" id="PTHR43280">
    <property type="entry name" value="ARAC-FAMILY TRANSCRIPTIONAL REGULATOR"/>
    <property type="match status" value="1"/>
</dbReference>
<evidence type="ECO:0000256" key="2">
    <source>
        <dbReference type="ARBA" id="ARBA00023125"/>
    </source>
</evidence>
<name>A0ABU3LCU1_9FLAO</name>
<dbReference type="PROSITE" id="PS01124">
    <property type="entry name" value="HTH_ARAC_FAMILY_2"/>
    <property type="match status" value="1"/>
</dbReference>
<feature type="transmembrane region" description="Helical" evidence="4">
    <location>
        <begin position="6"/>
        <end position="26"/>
    </location>
</feature>
<accession>A0ABU3LCU1</accession>
<dbReference type="EMBL" id="JAVTTO010000001">
    <property type="protein sequence ID" value="MDT7831023.1"/>
    <property type="molecule type" value="Genomic_DNA"/>
</dbReference>